<dbReference type="EMBL" id="CM034394">
    <property type="protein sequence ID" value="KAJ0179611.1"/>
    <property type="molecule type" value="Genomic_DNA"/>
</dbReference>
<name>A0ACC1D6M3_9NEOP</name>
<protein>
    <submittedName>
        <fullName evidence="1">Uncharacterized protein</fullName>
    </submittedName>
</protein>
<dbReference type="Proteomes" id="UP000824533">
    <property type="component" value="Linkage Group LG08"/>
</dbReference>
<accession>A0ACC1D6M3</accession>
<reference evidence="1 2" key="1">
    <citation type="journal article" date="2021" name="Front. Genet.">
        <title>Chromosome-Level Genome Assembly Reveals Significant Gene Expansion in the Toll and IMD Signaling Pathways of Dendrolimus kikuchii.</title>
        <authorList>
            <person name="Zhou J."/>
            <person name="Wu P."/>
            <person name="Xiong Z."/>
            <person name="Liu N."/>
            <person name="Zhao N."/>
            <person name="Ji M."/>
            <person name="Qiu Y."/>
            <person name="Yang B."/>
        </authorList>
    </citation>
    <scope>NUCLEOTIDE SEQUENCE [LARGE SCALE GENOMIC DNA]</scope>
    <source>
        <strain evidence="1">Ann1</strain>
    </source>
</reference>
<evidence type="ECO:0000313" key="2">
    <source>
        <dbReference type="Proteomes" id="UP000824533"/>
    </source>
</evidence>
<comment type="caution">
    <text evidence="1">The sequence shown here is derived from an EMBL/GenBank/DDBJ whole genome shotgun (WGS) entry which is preliminary data.</text>
</comment>
<sequence>MARMLVFVVLCVAVSGHPRSQHVKFPKSDDNTGFRKGTCGGDNARERESIIEQSKCGEPKEVFVYLDPKAVHEQVSPGAVWVKRCVGLCEYDNEGSCVPTATVTRHIPIRIFNAKTNKETCATYPVEEHVSCGCCAHTPQGCAPPRVYNPPEPEYEVE</sequence>
<evidence type="ECO:0000313" key="1">
    <source>
        <dbReference type="EMBL" id="KAJ0179611.1"/>
    </source>
</evidence>
<gene>
    <name evidence="1" type="ORF">K1T71_005323</name>
</gene>
<proteinExistence type="predicted"/>
<organism evidence="1 2">
    <name type="scientific">Dendrolimus kikuchii</name>
    <dbReference type="NCBI Taxonomy" id="765133"/>
    <lineage>
        <taxon>Eukaryota</taxon>
        <taxon>Metazoa</taxon>
        <taxon>Ecdysozoa</taxon>
        <taxon>Arthropoda</taxon>
        <taxon>Hexapoda</taxon>
        <taxon>Insecta</taxon>
        <taxon>Pterygota</taxon>
        <taxon>Neoptera</taxon>
        <taxon>Endopterygota</taxon>
        <taxon>Lepidoptera</taxon>
        <taxon>Glossata</taxon>
        <taxon>Ditrysia</taxon>
        <taxon>Bombycoidea</taxon>
        <taxon>Lasiocampidae</taxon>
        <taxon>Dendrolimus</taxon>
    </lineage>
</organism>
<keyword evidence="2" id="KW-1185">Reference proteome</keyword>